<reference evidence="2 3" key="1">
    <citation type="submission" date="2022-04" db="EMBL/GenBank/DDBJ databases">
        <title>Genome diversity in the genus Frankia.</title>
        <authorList>
            <person name="Carlos-Shanley C."/>
            <person name="Hahn D."/>
        </authorList>
    </citation>
    <scope>NUCLEOTIDE SEQUENCE [LARGE SCALE GENOMIC DNA]</scope>
    <source>
        <strain evidence="2 3">Ag45/Mut15</strain>
    </source>
</reference>
<gene>
    <name evidence="2" type="ORF">MXD59_17365</name>
</gene>
<evidence type="ECO:0000313" key="3">
    <source>
        <dbReference type="Proteomes" id="UP001201873"/>
    </source>
</evidence>
<evidence type="ECO:0000313" key="2">
    <source>
        <dbReference type="EMBL" id="MCK9877520.1"/>
    </source>
</evidence>
<dbReference type="EMBL" id="JALKFT010000018">
    <property type="protein sequence ID" value="MCK9877520.1"/>
    <property type="molecule type" value="Genomic_DNA"/>
</dbReference>
<protein>
    <submittedName>
        <fullName evidence="2">Cupin domain-containing protein</fullName>
    </submittedName>
</protein>
<dbReference type="RefSeq" id="WP_248825747.1">
    <property type="nucleotide sequence ID" value="NZ_JALKFT010000018.1"/>
</dbReference>
<dbReference type="SUPFAM" id="SSF51182">
    <property type="entry name" value="RmlC-like cupins"/>
    <property type="match status" value="1"/>
</dbReference>
<dbReference type="Pfam" id="PF07883">
    <property type="entry name" value="Cupin_2"/>
    <property type="match status" value="1"/>
</dbReference>
<dbReference type="Proteomes" id="UP001201873">
    <property type="component" value="Unassembled WGS sequence"/>
</dbReference>
<comment type="caution">
    <text evidence="2">The sequence shown here is derived from an EMBL/GenBank/DDBJ whole genome shotgun (WGS) entry which is preliminary data.</text>
</comment>
<accession>A0ABT0K137</accession>
<organism evidence="2 3">
    <name type="scientific">Frankia umida</name>
    <dbReference type="NCBI Taxonomy" id="573489"/>
    <lineage>
        <taxon>Bacteria</taxon>
        <taxon>Bacillati</taxon>
        <taxon>Actinomycetota</taxon>
        <taxon>Actinomycetes</taxon>
        <taxon>Frankiales</taxon>
        <taxon>Frankiaceae</taxon>
        <taxon>Frankia</taxon>
    </lineage>
</organism>
<name>A0ABT0K137_9ACTN</name>
<evidence type="ECO:0000259" key="1">
    <source>
        <dbReference type="Pfam" id="PF07883"/>
    </source>
</evidence>
<proteinExistence type="predicted"/>
<feature type="domain" description="Cupin type-2" evidence="1">
    <location>
        <begin position="49"/>
        <end position="108"/>
    </location>
</feature>
<dbReference type="InterPro" id="IPR013096">
    <property type="entry name" value="Cupin_2"/>
</dbReference>
<dbReference type="InterPro" id="IPR011051">
    <property type="entry name" value="RmlC_Cupin_sf"/>
</dbReference>
<keyword evidence="3" id="KW-1185">Reference proteome</keyword>
<dbReference type="InterPro" id="IPR014710">
    <property type="entry name" value="RmlC-like_jellyroll"/>
</dbReference>
<dbReference type="Gene3D" id="2.60.120.10">
    <property type="entry name" value="Jelly Rolls"/>
    <property type="match status" value="1"/>
</dbReference>
<sequence length="160" mass="16338">MVAVPPVLIGPDALEMRRISAGDSVRLGVLAGPEISPVTVLLEAWDVAGAQPPNSHPISTELFVFLRGTGLAVCDDTRVPVAAGATLVLPPTSLHHIRNTGPGRLYALTLMCPDDGFAALVRRGPRASTDAEDRAVLAALPAALPAIPSGSSPGSPDAAL</sequence>